<dbReference type="Gene3D" id="1.20.1250.20">
    <property type="entry name" value="MFS general substrate transporter like domains"/>
    <property type="match status" value="2"/>
</dbReference>
<keyword evidence="8 11" id="KW-0472">Membrane</keyword>
<dbReference type="AlphaFoldDB" id="A0A380BB77"/>
<feature type="transmembrane region" description="Helical" evidence="11">
    <location>
        <begin position="180"/>
        <end position="199"/>
    </location>
</feature>
<dbReference type="PANTHER" id="PTHR43045">
    <property type="entry name" value="SHIKIMATE TRANSPORTER"/>
    <property type="match status" value="1"/>
</dbReference>
<comment type="function">
    <text evidence="9">May be a proton symporter involved in the uptake of osmolytes such as proline and glycine betaine.</text>
</comment>
<feature type="transmembrane region" description="Helical" evidence="11">
    <location>
        <begin position="324"/>
        <end position="345"/>
    </location>
</feature>
<evidence type="ECO:0000256" key="9">
    <source>
        <dbReference type="ARBA" id="ARBA00037295"/>
    </source>
</evidence>
<feature type="transmembrane region" description="Helical" evidence="11">
    <location>
        <begin position="270"/>
        <end position="288"/>
    </location>
</feature>
<dbReference type="InterPro" id="IPR005828">
    <property type="entry name" value="MFS_sugar_transport-like"/>
</dbReference>
<feature type="transmembrane region" description="Helical" evidence="11">
    <location>
        <begin position="393"/>
        <end position="414"/>
    </location>
</feature>
<feature type="transmembrane region" description="Helical" evidence="11">
    <location>
        <begin position="300"/>
        <end position="318"/>
    </location>
</feature>
<comment type="subcellular location">
    <subcellularLocation>
        <location evidence="1">Cell membrane</location>
        <topology evidence="1">Multi-pass membrane protein</topology>
    </subcellularLocation>
</comment>
<feature type="transmembrane region" description="Helical" evidence="11">
    <location>
        <begin position="146"/>
        <end position="168"/>
    </location>
</feature>
<dbReference type="CDD" id="cd17369">
    <property type="entry name" value="MFS_ShiA_like"/>
    <property type="match status" value="1"/>
</dbReference>
<dbReference type="RefSeq" id="WP_115359704.1">
    <property type="nucleotide sequence ID" value="NZ_CP038012.1"/>
</dbReference>
<gene>
    <name evidence="13" type="primary">proP_1</name>
    <name evidence="13" type="ORF">NCTC4822_00167</name>
</gene>
<dbReference type="PROSITE" id="PS50850">
    <property type="entry name" value="MFS"/>
    <property type="match status" value="1"/>
</dbReference>
<dbReference type="Pfam" id="PF00083">
    <property type="entry name" value="Sugar_tr"/>
    <property type="match status" value="1"/>
</dbReference>
<evidence type="ECO:0000256" key="11">
    <source>
        <dbReference type="SAM" id="Phobius"/>
    </source>
</evidence>
<evidence type="ECO:0000313" key="13">
    <source>
        <dbReference type="EMBL" id="SUI98425.1"/>
    </source>
</evidence>
<feature type="transmembrane region" description="Helical" evidence="11">
    <location>
        <begin position="365"/>
        <end position="387"/>
    </location>
</feature>
<keyword evidence="6" id="KW-0769">Symport</keyword>
<evidence type="ECO:0000256" key="6">
    <source>
        <dbReference type="ARBA" id="ARBA00022847"/>
    </source>
</evidence>
<dbReference type="InterPro" id="IPR005829">
    <property type="entry name" value="Sugar_transporter_CS"/>
</dbReference>
<dbReference type="OrthoDB" id="9783227at2"/>
<evidence type="ECO:0000256" key="10">
    <source>
        <dbReference type="ARBA" id="ARBA00039918"/>
    </source>
</evidence>
<dbReference type="PANTHER" id="PTHR43045:SF1">
    <property type="entry name" value="SHIKIMATE TRANSPORTER"/>
    <property type="match status" value="1"/>
</dbReference>
<dbReference type="InterPro" id="IPR036259">
    <property type="entry name" value="MFS_trans_sf"/>
</dbReference>
<protein>
    <recommendedName>
        <fullName evidence="10">Putative proline/betaine transporter</fullName>
    </recommendedName>
</protein>
<dbReference type="GO" id="GO:0005886">
    <property type="term" value="C:plasma membrane"/>
    <property type="evidence" value="ECO:0007669"/>
    <property type="project" value="UniProtKB-SubCell"/>
</dbReference>
<name>A0A380BB77_SPOPA</name>
<dbReference type="InterPro" id="IPR020846">
    <property type="entry name" value="MFS_dom"/>
</dbReference>
<feature type="transmembrane region" description="Helical" evidence="11">
    <location>
        <begin position="81"/>
        <end position="99"/>
    </location>
</feature>
<evidence type="ECO:0000259" key="12">
    <source>
        <dbReference type="PROSITE" id="PS50850"/>
    </source>
</evidence>
<accession>A0A380BB77</accession>
<dbReference type="Proteomes" id="UP000254519">
    <property type="component" value="Unassembled WGS sequence"/>
</dbReference>
<dbReference type="GO" id="GO:0015293">
    <property type="term" value="F:symporter activity"/>
    <property type="evidence" value="ECO:0007669"/>
    <property type="project" value="UniProtKB-KW"/>
</dbReference>
<keyword evidence="7 11" id="KW-1133">Transmembrane helix</keyword>
<feature type="transmembrane region" description="Helical" evidence="11">
    <location>
        <begin position="233"/>
        <end position="258"/>
    </location>
</feature>
<evidence type="ECO:0000313" key="14">
    <source>
        <dbReference type="Proteomes" id="UP000254519"/>
    </source>
</evidence>
<dbReference type="EMBL" id="UGYZ01000002">
    <property type="protein sequence ID" value="SUI98425.1"/>
    <property type="molecule type" value="Genomic_DNA"/>
</dbReference>
<keyword evidence="14" id="KW-1185">Reference proteome</keyword>
<evidence type="ECO:0000256" key="3">
    <source>
        <dbReference type="ARBA" id="ARBA00022448"/>
    </source>
</evidence>
<evidence type="ECO:0000256" key="4">
    <source>
        <dbReference type="ARBA" id="ARBA00022475"/>
    </source>
</evidence>
<sequence length="432" mass="46629">MLKGNARVLAASLIGSAIEWFDYFLYGTVSALVFNQLFFGDVDPTLGLILAYSSFSIAFFLRPVGGIVFSHIGDRLGRKKTLVLTLSIMGLATAGMGFLPTYQVIGIWAPIFLTCLRFLQGLALGGEWGGALLLAVEYAPSNRKGLFGSVPQMGISIGLILGSLAISVMTLLPNDQFMSWGWRVPFILSAFLVLFGLWIRKGIDETPEFRKAQESGEIARLPIADTLRYHWRAVLIAMGIKAVETAPFYIYGTFIVAYATSNLSFGKSDALNAVVIGAAIATITIPIIGHLSDRIGRRKVYLFGIVATVFYAFPYFWMLHQGSVFLLTLATVIGLGLIWGSLNAVQGTMLAELFPARIRNTGISLGYQLGAAVAGGTAPLVATLLLAKFNNSYVPVAIYMIFTAFVSLIAIAALRSKGVRKEIAIGVPEVSN</sequence>
<evidence type="ECO:0000256" key="8">
    <source>
        <dbReference type="ARBA" id="ARBA00023136"/>
    </source>
</evidence>
<feature type="domain" description="Major facilitator superfamily (MFS) profile" evidence="12">
    <location>
        <begin position="8"/>
        <end position="421"/>
    </location>
</feature>
<dbReference type="Pfam" id="PF07690">
    <property type="entry name" value="MFS_1"/>
    <property type="match status" value="1"/>
</dbReference>
<dbReference type="FunFam" id="1.20.1250.20:FF:000001">
    <property type="entry name" value="Dicarboxylate MFS transporter"/>
    <property type="match status" value="1"/>
</dbReference>
<evidence type="ECO:0000256" key="5">
    <source>
        <dbReference type="ARBA" id="ARBA00022692"/>
    </source>
</evidence>
<evidence type="ECO:0000256" key="1">
    <source>
        <dbReference type="ARBA" id="ARBA00004651"/>
    </source>
</evidence>
<organism evidence="13 14">
    <name type="scientific">Sporosarcina pasteurii</name>
    <name type="common">Bacillus pasteurii</name>
    <dbReference type="NCBI Taxonomy" id="1474"/>
    <lineage>
        <taxon>Bacteria</taxon>
        <taxon>Bacillati</taxon>
        <taxon>Bacillota</taxon>
        <taxon>Bacilli</taxon>
        <taxon>Bacillales</taxon>
        <taxon>Caryophanaceae</taxon>
        <taxon>Sporosarcina</taxon>
    </lineage>
</organism>
<reference evidence="13 14" key="1">
    <citation type="submission" date="2018-06" db="EMBL/GenBank/DDBJ databases">
        <authorList>
            <consortium name="Pathogen Informatics"/>
            <person name="Doyle S."/>
        </authorList>
    </citation>
    <scope>NUCLEOTIDE SEQUENCE [LARGE SCALE GENOMIC DNA]</scope>
    <source>
        <strain evidence="14">ATCC 11859 / DSM 33 / NCIB 8841 / NCTC 4822</strain>
    </source>
</reference>
<dbReference type="InterPro" id="IPR011701">
    <property type="entry name" value="MFS"/>
</dbReference>
<keyword evidence="3" id="KW-0813">Transport</keyword>
<dbReference type="SUPFAM" id="SSF103473">
    <property type="entry name" value="MFS general substrate transporter"/>
    <property type="match status" value="1"/>
</dbReference>
<proteinExistence type="inferred from homology"/>
<feature type="transmembrane region" description="Helical" evidence="11">
    <location>
        <begin position="20"/>
        <end position="39"/>
    </location>
</feature>
<keyword evidence="5 11" id="KW-0812">Transmembrane</keyword>
<keyword evidence="4" id="KW-1003">Cell membrane</keyword>
<dbReference type="PROSITE" id="PS00217">
    <property type="entry name" value="SUGAR_TRANSPORT_2"/>
    <property type="match status" value="1"/>
</dbReference>
<evidence type="ECO:0000256" key="2">
    <source>
        <dbReference type="ARBA" id="ARBA00008240"/>
    </source>
</evidence>
<evidence type="ECO:0000256" key="7">
    <source>
        <dbReference type="ARBA" id="ARBA00022989"/>
    </source>
</evidence>
<comment type="similarity">
    <text evidence="2">Belongs to the major facilitator superfamily. Metabolite:H+ Symporter (MHS) family (TC 2.A.1.6) family.</text>
</comment>
<feature type="transmembrane region" description="Helical" evidence="11">
    <location>
        <begin position="45"/>
        <end position="69"/>
    </location>
</feature>